<evidence type="ECO:0000313" key="1">
    <source>
        <dbReference type="EMBL" id="KPL86479.1"/>
    </source>
</evidence>
<dbReference type="Gene3D" id="3.30.2020.10">
    <property type="entry name" value="NE0471-like N-terminal domain"/>
    <property type="match status" value="1"/>
</dbReference>
<sequence length="86" mass="9723">MMPRLLEVKPLKGYRLWLKYEDGIEGVVDLSDLVGKGVFALWEDEERFQQVQIGDGGELVWSDEVDVCPDALYLQITGKQPEIAPS</sequence>
<reference evidence="1 2" key="1">
    <citation type="submission" date="2015-07" db="EMBL/GenBank/DDBJ databases">
        <title>Whole genome sequence of Ardenticatena maritima DSM 23922.</title>
        <authorList>
            <person name="Hemp J."/>
            <person name="Ward L.M."/>
            <person name="Pace L.A."/>
            <person name="Fischer W.W."/>
        </authorList>
    </citation>
    <scope>NUCLEOTIDE SEQUENCE [LARGE SCALE GENOMIC DNA]</scope>
    <source>
        <strain evidence="1 2">110S</strain>
    </source>
</reference>
<accession>A0A0P6YAT9</accession>
<dbReference type="InterPro" id="IPR036782">
    <property type="entry name" value="NE0471-like_N"/>
</dbReference>
<protein>
    <recommendedName>
        <fullName evidence="3">DUF2442 domain-containing protein</fullName>
    </recommendedName>
</protein>
<dbReference type="Proteomes" id="UP000050502">
    <property type="component" value="Unassembled WGS sequence"/>
</dbReference>
<dbReference type="Pfam" id="PF10387">
    <property type="entry name" value="DUF2442"/>
    <property type="match status" value="1"/>
</dbReference>
<gene>
    <name evidence="1" type="ORF">SE16_14460</name>
</gene>
<name>A0A0P6YAT9_9CHLR</name>
<comment type="caution">
    <text evidence="1">The sequence shown here is derived from an EMBL/GenBank/DDBJ whole genome shotgun (WGS) entry which is preliminary data.</text>
</comment>
<evidence type="ECO:0008006" key="3">
    <source>
        <dbReference type="Google" id="ProtNLM"/>
    </source>
</evidence>
<organism evidence="1 2">
    <name type="scientific">Ardenticatena maritima</name>
    <dbReference type="NCBI Taxonomy" id="872965"/>
    <lineage>
        <taxon>Bacteria</taxon>
        <taxon>Bacillati</taxon>
        <taxon>Chloroflexota</taxon>
        <taxon>Ardenticatenia</taxon>
        <taxon>Ardenticatenales</taxon>
        <taxon>Ardenticatenaceae</taxon>
        <taxon>Ardenticatena</taxon>
    </lineage>
</organism>
<dbReference type="InterPro" id="IPR018841">
    <property type="entry name" value="DUF2442"/>
</dbReference>
<dbReference type="SUPFAM" id="SSF143880">
    <property type="entry name" value="NE0471 N-terminal domain-like"/>
    <property type="match status" value="1"/>
</dbReference>
<evidence type="ECO:0000313" key="2">
    <source>
        <dbReference type="Proteomes" id="UP000050502"/>
    </source>
</evidence>
<proteinExistence type="predicted"/>
<dbReference type="EMBL" id="LGKN01000009">
    <property type="protein sequence ID" value="KPL86479.1"/>
    <property type="molecule type" value="Genomic_DNA"/>
</dbReference>
<dbReference type="AlphaFoldDB" id="A0A0P6YAT9"/>